<sequence>MHVEGRLLAPCVTETGGTRAKLGVEWKGRDLGSEAGGQIQTPGEWEKPHKRKPDPGPPGGCAPRDGDPAHKEEDKRRITVEVMGPRPSGDTRTARKANRGYLRGADGD</sequence>
<evidence type="ECO:0000313" key="3">
    <source>
        <dbReference type="Proteomes" id="UP000319210"/>
    </source>
</evidence>
<protein>
    <submittedName>
        <fullName evidence="2">Uncharacterized protein</fullName>
    </submittedName>
</protein>
<gene>
    <name evidence="2" type="ORF">SCA03_16860</name>
</gene>
<feature type="region of interest" description="Disordered" evidence="1">
    <location>
        <begin position="1"/>
        <end position="108"/>
    </location>
</feature>
<feature type="compositionally biased region" description="Basic and acidic residues" evidence="1">
    <location>
        <begin position="64"/>
        <end position="79"/>
    </location>
</feature>
<keyword evidence="3" id="KW-1185">Reference proteome</keyword>
<dbReference type="Proteomes" id="UP000319210">
    <property type="component" value="Unassembled WGS sequence"/>
</dbReference>
<name>A0A4Y3QUX1_STRCI</name>
<accession>A0A4Y3QUX1</accession>
<organism evidence="2 3">
    <name type="scientific">Streptomyces cacaoi</name>
    <dbReference type="NCBI Taxonomy" id="1898"/>
    <lineage>
        <taxon>Bacteria</taxon>
        <taxon>Bacillati</taxon>
        <taxon>Actinomycetota</taxon>
        <taxon>Actinomycetes</taxon>
        <taxon>Kitasatosporales</taxon>
        <taxon>Streptomycetaceae</taxon>
        <taxon>Streptomyces</taxon>
    </lineage>
</organism>
<dbReference type="AlphaFoldDB" id="A0A4Y3QUX1"/>
<dbReference type="EMBL" id="BJMM01000006">
    <property type="protein sequence ID" value="GEB49135.1"/>
    <property type="molecule type" value="Genomic_DNA"/>
</dbReference>
<comment type="caution">
    <text evidence="2">The sequence shown here is derived from an EMBL/GenBank/DDBJ whole genome shotgun (WGS) entry which is preliminary data.</text>
</comment>
<feature type="compositionally biased region" description="Basic and acidic residues" evidence="1">
    <location>
        <begin position="22"/>
        <end position="32"/>
    </location>
</feature>
<evidence type="ECO:0000256" key="1">
    <source>
        <dbReference type="SAM" id="MobiDB-lite"/>
    </source>
</evidence>
<reference evidence="2 3" key="1">
    <citation type="submission" date="2019-06" db="EMBL/GenBank/DDBJ databases">
        <title>Whole genome shotgun sequence of Streptomyces cacaoi subsp. cacaoi NBRC 12748.</title>
        <authorList>
            <person name="Hosoyama A."/>
            <person name="Uohara A."/>
            <person name="Ohji S."/>
            <person name="Ichikawa N."/>
        </authorList>
    </citation>
    <scope>NUCLEOTIDE SEQUENCE [LARGE SCALE GENOMIC DNA]</scope>
    <source>
        <strain evidence="2 3">NBRC 12748</strain>
    </source>
</reference>
<evidence type="ECO:0000313" key="2">
    <source>
        <dbReference type="EMBL" id="GEB49135.1"/>
    </source>
</evidence>
<proteinExistence type="predicted"/>